<keyword evidence="11 14" id="KW-0675">Receptor</keyword>
<dbReference type="GO" id="GO:0004930">
    <property type="term" value="F:G protein-coupled receptor activity"/>
    <property type="evidence" value="ECO:0007669"/>
    <property type="project" value="UniProtKB-KW"/>
</dbReference>
<dbReference type="InterPro" id="IPR027430">
    <property type="entry name" value="Retinal_BS"/>
</dbReference>
<keyword evidence="10 15" id="KW-0472">Membrane</keyword>
<evidence type="ECO:0000256" key="1">
    <source>
        <dbReference type="ARBA" id="ARBA00004141"/>
    </source>
</evidence>
<dbReference type="SUPFAM" id="SSF81321">
    <property type="entry name" value="Family A G protein-coupled receptor-like"/>
    <property type="match status" value="1"/>
</dbReference>
<evidence type="ECO:0000256" key="7">
    <source>
        <dbReference type="ARBA" id="ARBA00022989"/>
    </source>
</evidence>
<proteinExistence type="inferred from homology"/>
<evidence type="ECO:0000256" key="10">
    <source>
        <dbReference type="ARBA" id="ARBA00023136"/>
    </source>
</evidence>
<sequence>MNLAFSDLVLIHINCIFVYNSFSGGPAAGPFWCTYYGLMGGLSGTSAIMSIAMIAIERHSCVSRPLDPSSKITGKKAMLRIVAVWSYAAIFSFLPLFGISHYVPEGFLTSCSFDFLSDKFMDKCFIIVFFVAAWCVPMIIVTRCYVGIVLCLHKSQKQFLRHPEDINFENFNIQIRREIRLIRICAVLILIWTVSWTPYAVMALIGVFTDRSWLTPLRSMFPGLLCKLASVCDPFIYGLFNKQFKNELIKKLSCIMVYPLFNRTLAVESQDHVNTEENADSREECETAFVNEDLDRVSRSIGSSSEGPSRVMCVIHSSKSESKVDDSFDIVTVRNASPKSVHVMLNNFKLHDVIKFRRSI</sequence>
<feature type="transmembrane region" description="Helical" evidence="15">
    <location>
        <begin position="35"/>
        <end position="56"/>
    </location>
</feature>
<comment type="similarity">
    <text evidence="2 14">Belongs to the G-protein coupled receptor 1 family.</text>
</comment>
<dbReference type="GO" id="GO:0007602">
    <property type="term" value="P:phototransduction"/>
    <property type="evidence" value="ECO:0007669"/>
    <property type="project" value="UniProtKB-KW"/>
</dbReference>
<evidence type="ECO:0000256" key="9">
    <source>
        <dbReference type="ARBA" id="ARBA00023040"/>
    </source>
</evidence>
<evidence type="ECO:0000256" key="3">
    <source>
        <dbReference type="ARBA" id="ARBA00022543"/>
    </source>
</evidence>
<name>A0A8X6TFN1_NEPPI</name>
<dbReference type="GO" id="GO:0007601">
    <property type="term" value="P:visual perception"/>
    <property type="evidence" value="ECO:0007669"/>
    <property type="project" value="UniProtKB-KW"/>
</dbReference>
<dbReference type="Pfam" id="PF00001">
    <property type="entry name" value="7tm_1"/>
    <property type="match status" value="1"/>
</dbReference>
<keyword evidence="6" id="KW-0681">Retinal protein</keyword>
<feature type="transmembrane region" description="Helical" evidence="15">
    <location>
        <begin position="220"/>
        <end position="240"/>
    </location>
</feature>
<organism evidence="17 18">
    <name type="scientific">Nephila pilipes</name>
    <name type="common">Giant wood spider</name>
    <name type="synonym">Nephila maculata</name>
    <dbReference type="NCBI Taxonomy" id="299642"/>
    <lineage>
        <taxon>Eukaryota</taxon>
        <taxon>Metazoa</taxon>
        <taxon>Ecdysozoa</taxon>
        <taxon>Arthropoda</taxon>
        <taxon>Chelicerata</taxon>
        <taxon>Arachnida</taxon>
        <taxon>Araneae</taxon>
        <taxon>Araneomorphae</taxon>
        <taxon>Entelegynae</taxon>
        <taxon>Araneoidea</taxon>
        <taxon>Nephilidae</taxon>
        <taxon>Nephila</taxon>
    </lineage>
</organism>
<keyword evidence="9 14" id="KW-0297">G-protein coupled receptor</keyword>
<feature type="transmembrane region" description="Helical" evidence="15">
    <location>
        <begin position="77"/>
        <end position="99"/>
    </location>
</feature>
<dbReference type="GO" id="GO:0016020">
    <property type="term" value="C:membrane"/>
    <property type="evidence" value="ECO:0007669"/>
    <property type="project" value="UniProtKB-SubCell"/>
</dbReference>
<keyword evidence="8" id="KW-0157">Chromophore</keyword>
<reference evidence="17" key="1">
    <citation type="submission" date="2020-08" db="EMBL/GenBank/DDBJ databases">
        <title>Multicomponent nature underlies the extraordinary mechanical properties of spider dragline silk.</title>
        <authorList>
            <person name="Kono N."/>
            <person name="Nakamura H."/>
            <person name="Mori M."/>
            <person name="Yoshida Y."/>
            <person name="Ohtoshi R."/>
            <person name="Malay A.D."/>
            <person name="Moran D.A.P."/>
            <person name="Tomita M."/>
            <person name="Numata K."/>
            <person name="Arakawa K."/>
        </authorList>
    </citation>
    <scope>NUCLEOTIDE SEQUENCE</scope>
</reference>
<comment type="caution">
    <text evidence="17">The sequence shown here is derived from an EMBL/GenBank/DDBJ whole genome shotgun (WGS) entry which is preliminary data.</text>
</comment>
<dbReference type="InterPro" id="IPR017452">
    <property type="entry name" value="GPCR_Rhodpsn_7TM"/>
</dbReference>
<evidence type="ECO:0000256" key="5">
    <source>
        <dbReference type="ARBA" id="ARBA00022692"/>
    </source>
</evidence>
<evidence type="ECO:0000256" key="13">
    <source>
        <dbReference type="ARBA" id="ARBA00023305"/>
    </source>
</evidence>
<evidence type="ECO:0000313" key="17">
    <source>
        <dbReference type="EMBL" id="GFT04145.1"/>
    </source>
</evidence>
<feature type="transmembrane region" description="Helical" evidence="15">
    <location>
        <begin position="181"/>
        <end position="208"/>
    </location>
</feature>
<dbReference type="OrthoDB" id="6414998at2759"/>
<evidence type="ECO:0000259" key="16">
    <source>
        <dbReference type="PROSITE" id="PS50262"/>
    </source>
</evidence>
<dbReference type="PRINTS" id="PR00237">
    <property type="entry name" value="GPCRRHODOPSN"/>
</dbReference>
<feature type="transmembrane region" description="Helical" evidence="15">
    <location>
        <begin position="125"/>
        <end position="152"/>
    </location>
</feature>
<dbReference type="Proteomes" id="UP000887013">
    <property type="component" value="Unassembled WGS sequence"/>
</dbReference>
<evidence type="ECO:0000256" key="15">
    <source>
        <dbReference type="SAM" id="Phobius"/>
    </source>
</evidence>
<keyword evidence="13" id="KW-0844">Vision</keyword>
<evidence type="ECO:0000256" key="2">
    <source>
        <dbReference type="ARBA" id="ARBA00010663"/>
    </source>
</evidence>
<evidence type="ECO:0000313" key="18">
    <source>
        <dbReference type="Proteomes" id="UP000887013"/>
    </source>
</evidence>
<evidence type="ECO:0000256" key="12">
    <source>
        <dbReference type="ARBA" id="ARBA00023224"/>
    </source>
</evidence>
<evidence type="ECO:0000256" key="6">
    <source>
        <dbReference type="ARBA" id="ARBA00022925"/>
    </source>
</evidence>
<dbReference type="InterPro" id="IPR000276">
    <property type="entry name" value="GPCR_Rhodpsn"/>
</dbReference>
<evidence type="ECO:0000256" key="4">
    <source>
        <dbReference type="ARBA" id="ARBA00022606"/>
    </source>
</evidence>
<dbReference type="Gene3D" id="1.20.1070.10">
    <property type="entry name" value="Rhodopsin 7-helix transmembrane proteins"/>
    <property type="match status" value="1"/>
</dbReference>
<evidence type="ECO:0000256" key="14">
    <source>
        <dbReference type="RuleBase" id="RU000688"/>
    </source>
</evidence>
<keyword evidence="3" id="KW-0600">Photoreceptor protein</keyword>
<dbReference type="EMBL" id="BMAW01007528">
    <property type="protein sequence ID" value="GFT04145.1"/>
    <property type="molecule type" value="Genomic_DNA"/>
</dbReference>
<dbReference type="InterPro" id="IPR050125">
    <property type="entry name" value="GPCR_opsins"/>
</dbReference>
<dbReference type="PANTHER" id="PTHR24240">
    <property type="entry name" value="OPSIN"/>
    <property type="match status" value="1"/>
</dbReference>
<accession>A0A8X6TFN1</accession>
<evidence type="ECO:0000256" key="8">
    <source>
        <dbReference type="ARBA" id="ARBA00022991"/>
    </source>
</evidence>
<dbReference type="PROSITE" id="PS00238">
    <property type="entry name" value="OPSIN"/>
    <property type="match status" value="1"/>
</dbReference>
<keyword evidence="4" id="KW-0716">Sensory transduction</keyword>
<protein>
    <submittedName>
        <fullName evidence="17">Opsin, ultraviolet-sensitive</fullName>
    </submittedName>
</protein>
<keyword evidence="12 14" id="KW-0807">Transducer</keyword>
<dbReference type="PROSITE" id="PS50262">
    <property type="entry name" value="G_PROTEIN_RECEP_F1_2"/>
    <property type="match status" value="1"/>
</dbReference>
<comment type="subcellular location">
    <subcellularLocation>
        <location evidence="1">Membrane</location>
        <topology evidence="1">Multi-pass membrane protein</topology>
    </subcellularLocation>
</comment>
<keyword evidence="7 15" id="KW-1133">Transmembrane helix</keyword>
<gene>
    <name evidence="17" type="primary">UVOP</name>
    <name evidence="17" type="ORF">NPIL_566751</name>
</gene>
<dbReference type="AlphaFoldDB" id="A0A8X6TFN1"/>
<dbReference type="GO" id="GO:0009881">
    <property type="term" value="F:photoreceptor activity"/>
    <property type="evidence" value="ECO:0007669"/>
    <property type="project" value="UniProtKB-KW"/>
</dbReference>
<dbReference type="PROSITE" id="PS00237">
    <property type="entry name" value="G_PROTEIN_RECEP_F1_1"/>
    <property type="match status" value="1"/>
</dbReference>
<keyword evidence="5 14" id="KW-0812">Transmembrane</keyword>
<evidence type="ECO:0000256" key="11">
    <source>
        <dbReference type="ARBA" id="ARBA00023170"/>
    </source>
</evidence>
<feature type="domain" description="G-protein coupled receptors family 1 profile" evidence="16">
    <location>
        <begin position="1"/>
        <end position="237"/>
    </location>
</feature>
<keyword evidence="18" id="KW-1185">Reference proteome</keyword>